<organism evidence="1 2">
    <name type="scientific">Mycena belliarum</name>
    <dbReference type="NCBI Taxonomy" id="1033014"/>
    <lineage>
        <taxon>Eukaryota</taxon>
        <taxon>Fungi</taxon>
        <taxon>Dikarya</taxon>
        <taxon>Basidiomycota</taxon>
        <taxon>Agaricomycotina</taxon>
        <taxon>Agaricomycetes</taxon>
        <taxon>Agaricomycetidae</taxon>
        <taxon>Agaricales</taxon>
        <taxon>Marasmiineae</taxon>
        <taxon>Mycenaceae</taxon>
        <taxon>Mycena</taxon>
    </lineage>
</organism>
<keyword evidence="2" id="KW-1185">Reference proteome</keyword>
<name>A0AAD6U393_9AGAR</name>
<accession>A0AAD6U393</accession>
<dbReference type="EMBL" id="JARJCN010000042">
    <property type="protein sequence ID" value="KAJ7083149.1"/>
    <property type="molecule type" value="Genomic_DNA"/>
</dbReference>
<reference evidence="1" key="1">
    <citation type="submission" date="2023-03" db="EMBL/GenBank/DDBJ databases">
        <title>Massive genome expansion in bonnet fungi (Mycena s.s.) driven by repeated elements and novel gene families across ecological guilds.</title>
        <authorList>
            <consortium name="Lawrence Berkeley National Laboratory"/>
            <person name="Harder C.B."/>
            <person name="Miyauchi S."/>
            <person name="Viragh M."/>
            <person name="Kuo A."/>
            <person name="Thoen E."/>
            <person name="Andreopoulos B."/>
            <person name="Lu D."/>
            <person name="Skrede I."/>
            <person name="Drula E."/>
            <person name="Henrissat B."/>
            <person name="Morin E."/>
            <person name="Kohler A."/>
            <person name="Barry K."/>
            <person name="LaButti K."/>
            <person name="Morin E."/>
            <person name="Salamov A."/>
            <person name="Lipzen A."/>
            <person name="Mereny Z."/>
            <person name="Hegedus B."/>
            <person name="Baldrian P."/>
            <person name="Stursova M."/>
            <person name="Weitz H."/>
            <person name="Taylor A."/>
            <person name="Grigoriev I.V."/>
            <person name="Nagy L.G."/>
            <person name="Martin F."/>
            <person name="Kauserud H."/>
        </authorList>
    </citation>
    <scope>NUCLEOTIDE SEQUENCE</scope>
    <source>
        <strain evidence="1">CBHHK173m</strain>
    </source>
</reference>
<proteinExistence type="predicted"/>
<comment type="caution">
    <text evidence="1">The sequence shown here is derived from an EMBL/GenBank/DDBJ whole genome shotgun (WGS) entry which is preliminary data.</text>
</comment>
<evidence type="ECO:0000313" key="2">
    <source>
        <dbReference type="Proteomes" id="UP001222325"/>
    </source>
</evidence>
<dbReference type="Proteomes" id="UP001222325">
    <property type="component" value="Unassembled WGS sequence"/>
</dbReference>
<sequence length="331" mass="38233">MGVVQQVDPASPRCEWNCVYCGYVPHVPPRHRAFLDDLDSDATASTRDYHDFFQTLGIICNTHIRILLGMDREDRDRILETYVPCRLSRFESMELSKMLQDYTDAHKWVSLSLAQIPRKGEAFETFLANPHTRDKMAAQYMRLSEQEFHMLMARVKHRVPWFLDIHRPFKDQVPSQIQALINDIRGNCPIFDRYKEAWPIFVFVKRILASGAGTFKSSPEPSPSFGQSRPHYGEKNLEPVLVQQHRCPRLAMYIKSGGHQHVSPTARSLLTVLDMDDELCPALFFLGVRDDAKFEMVRQMDPERKAQLIGQVNGLELSAIQRLVLLMIFEN</sequence>
<dbReference type="AlphaFoldDB" id="A0AAD6U393"/>
<evidence type="ECO:0000313" key="1">
    <source>
        <dbReference type="EMBL" id="KAJ7083149.1"/>
    </source>
</evidence>
<protein>
    <submittedName>
        <fullName evidence="1">Uncharacterized protein</fullName>
    </submittedName>
</protein>
<gene>
    <name evidence="1" type="ORF">B0H15DRAFT_851457</name>
</gene>